<feature type="region of interest" description="Disordered" evidence="1">
    <location>
        <begin position="1"/>
        <end position="20"/>
    </location>
</feature>
<feature type="region of interest" description="Disordered" evidence="1">
    <location>
        <begin position="41"/>
        <end position="67"/>
    </location>
</feature>
<organism evidence="2 3">
    <name type="scientific">Methylocystis heyeri</name>
    <dbReference type="NCBI Taxonomy" id="391905"/>
    <lineage>
        <taxon>Bacteria</taxon>
        <taxon>Pseudomonadati</taxon>
        <taxon>Pseudomonadota</taxon>
        <taxon>Alphaproteobacteria</taxon>
        <taxon>Hyphomicrobiales</taxon>
        <taxon>Methylocystaceae</taxon>
        <taxon>Methylocystis</taxon>
    </lineage>
</organism>
<reference evidence="2 3" key="1">
    <citation type="submission" date="2019-11" db="EMBL/GenBank/DDBJ databases">
        <title>The genome sequence of Methylocystis heyeri.</title>
        <authorList>
            <person name="Oshkin I.Y."/>
            <person name="Miroshnikov K."/>
            <person name="Dedysh S.N."/>
        </authorList>
    </citation>
    <scope>NUCLEOTIDE SEQUENCE [LARGE SCALE GENOMIC DNA]</scope>
    <source>
        <strain evidence="2 3">H2</strain>
    </source>
</reference>
<proteinExistence type="predicted"/>
<dbReference type="Proteomes" id="UP000309061">
    <property type="component" value="Chromosome"/>
</dbReference>
<keyword evidence="3" id="KW-1185">Reference proteome</keyword>
<evidence type="ECO:0000313" key="3">
    <source>
        <dbReference type="Proteomes" id="UP000309061"/>
    </source>
</evidence>
<name>A0A6B8KDX3_9HYPH</name>
<feature type="compositionally biased region" description="Basic residues" evidence="1">
    <location>
        <begin position="57"/>
        <end position="67"/>
    </location>
</feature>
<accession>A0A6B8KDX3</accession>
<dbReference type="AlphaFoldDB" id="A0A6B8KDX3"/>
<sequence>MAQIISLQSRPRPARSAATPSGEAEILFFLGVRYMRAEEPFLTPGGEPEAHGAHGAGAKKRKRRARG</sequence>
<dbReference type="OrthoDB" id="8454255at2"/>
<protein>
    <submittedName>
        <fullName evidence="2">Uncharacterized protein</fullName>
    </submittedName>
</protein>
<evidence type="ECO:0000313" key="2">
    <source>
        <dbReference type="EMBL" id="QGM44633.1"/>
    </source>
</evidence>
<dbReference type="RefSeq" id="WP_136494927.1">
    <property type="nucleotide sequence ID" value="NZ_CP046052.1"/>
</dbReference>
<evidence type="ECO:0000256" key="1">
    <source>
        <dbReference type="SAM" id="MobiDB-lite"/>
    </source>
</evidence>
<dbReference type="KEGG" id="mhey:H2LOC_002415"/>
<gene>
    <name evidence="2" type="ORF">H2LOC_002415</name>
</gene>
<dbReference type="EMBL" id="CP046052">
    <property type="protein sequence ID" value="QGM44633.1"/>
    <property type="molecule type" value="Genomic_DNA"/>
</dbReference>